<dbReference type="PANTHER" id="PTHR11485:SF57">
    <property type="entry name" value="TRANSFERRIN"/>
    <property type="match status" value="1"/>
</dbReference>
<feature type="signal peptide" evidence="1">
    <location>
        <begin position="1"/>
        <end position="18"/>
    </location>
</feature>
<reference evidence="3" key="1">
    <citation type="submission" date="2021-12" db="EMBL/GenBank/DDBJ databases">
        <authorList>
            <person name="King R."/>
        </authorList>
    </citation>
    <scope>NUCLEOTIDE SEQUENCE</scope>
</reference>
<dbReference type="Proteomes" id="UP001153292">
    <property type="component" value="Chromosome 26"/>
</dbReference>
<organism evidence="3 4">
    <name type="scientific">Chilo suppressalis</name>
    <name type="common">Asiatic rice borer moth</name>
    <dbReference type="NCBI Taxonomy" id="168631"/>
    <lineage>
        <taxon>Eukaryota</taxon>
        <taxon>Metazoa</taxon>
        <taxon>Ecdysozoa</taxon>
        <taxon>Arthropoda</taxon>
        <taxon>Hexapoda</taxon>
        <taxon>Insecta</taxon>
        <taxon>Pterygota</taxon>
        <taxon>Neoptera</taxon>
        <taxon>Endopterygota</taxon>
        <taxon>Lepidoptera</taxon>
        <taxon>Glossata</taxon>
        <taxon>Ditrysia</taxon>
        <taxon>Pyraloidea</taxon>
        <taxon>Crambidae</taxon>
        <taxon>Crambinae</taxon>
        <taxon>Chilo</taxon>
    </lineage>
</organism>
<dbReference type="PRINTS" id="PR00422">
    <property type="entry name" value="TRANSFERRIN"/>
</dbReference>
<evidence type="ECO:0000313" key="3">
    <source>
        <dbReference type="EMBL" id="CAH0403927.1"/>
    </source>
</evidence>
<dbReference type="PANTHER" id="PTHR11485">
    <property type="entry name" value="TRANSFERRIN"/>
    <property type="match status" value="1"/>
</dbReference>
<name>A0ABN8BCA8_CHISP</name>
<feature type="domain" description="Transferrin-like" evidence="2">
    <location>
        <begin position="21"/>
        <end position="366"/>
    </location>
</feature>
<dbReference type="Gene3D" id="3.40.190.10">
    <property type="entry name" value="Periplasmic binding protein-like II"/>
    <property type="match status" value="3"/>
</dbReference>
<keyword evidence="4" id="KW-1185">Reference proteome</keyword>
<keyword evidence="1" id="KW-0732">Signal</keyword>
<dbReference type="PROSITE" id="PS51408">
    <property type="entry name" value="TRANSFERRIN_LIKE_4"/>
    <property type="match status" value="2"/>
</dbReference>
<feature type="chain" id="PRO_5045555722" description="Transferrin-like domain-containing protein" evidence="1">
    <location>
        <begin position="19"/>
        <end position="765"/>
    </location>
</feature>
<proteinExistence type="predicted"/>
<evidence type="ECO:0000313" key="4">
    <source>
        <dbReference type="Proteomes" id="UP001153292"/>
    </source>
</evidence>
<dbReference type="EMBL" id="OU963919">
    <property type="protein sequence ID" value="CAH0403927.1"/>
    <property type="molecule type" value="Genomic_DNA"/>
</dbReference>
<evidence type="ECO:0000256" key="1">
    <source>
        <dbReference type="SAM" id="SignalP"/>
    </source>
</evidence>
<dbReference type="SUPFAM" id="SSF53850">
    <property type="entry name" value="Periplasmic binding protein-like II"/>
    <property type="match status" value="2"/>
</dbReference>
<accession>A0ABN8BCA8</accession>
<protein>
    <recommendedName>
        <fullName evidence="2">Transferrin-like domain-containing protein</fullName>
    </recommendedName>
</protein>
<sequence>MGSRDLILALLVIGCANAQLFRVCVVENNIRCQNLDKDGSQVACLNVQTSVECALQMSRGAAHVGAFTEEELMLLAQRNTDEYRVLGTVRNVNRMVPFAFEAVAVVPNNHTNGFEGLRGGRYCHPGLGATDMRWSPRVLRTLETMSARTDRCTGVTQGRTAEELEVETLSSFFSEACRPGPWSANATIDANLKSRFPNLCAMCSASGTCAGYNDPSAVNVAGVSNRDAHIQALQCLVTNGTVAYVAWTHVSQYFSSARPDLIGNYSLLCEDGTLVPLSTEVLAMPTSPCSLVRQPWSAIVATTASADALLASLQNWWPDGQDPSGNSWESNLFSVLAGPNTRVAFESNLTPLLSPSNFTSPIRSIPAIDATASCLPARRWCTMSAAEHEKCTWIRTAAYTLGIQPAISCQQRANEFACLRDIRDGNADFISIDTHYGFLARTHFRLSPVKLVQNLRDSTSRVAALVKESVTNEISRFENLRDKVACFPEFGGLAFMAFVRTAHERGVISSSECDYARAVGEFFSGSCAPGALDASHTIYESSTFNASRLCTACRWSSPAFANATNSEFTCSWNNTNWYFGNNGSLLCLNDPNTHVAFVETQNIRAQLQALGMQNASFRALCRNNSLAQNVGVDVPEDCLIAHVVDAEVLTRRNDQITNSLSSLLDSLDQLFGYNIATAEQLINIRIYSPFLGRSDLLFKDSTIGLTEPTMDTNHQPARNYIEMFRHLETCTSAAAPTTPTPGKAVRAYTSLLTLIVMALIAKIVN</sequence>
<evidence type="ECO:0000259" key="2">
    <source>
        <dbReference type="PROSITE" id="PS51408"/>
    </source>
</evidence>
<feature type="domain" description="Transferrin-like" evidence="2">
    <location>
        <begin position="378"/>
        <end position="725"/>
    </location>
</feature>
<gene>
    <name evidence="3" type="ORF">CHILSU_LOCUS7220</name>
</gene>
<dbReference type="CDD" id="cd13529">
    <property type="entry name" value="PBP2_transferrin"/>
    <property type="match status" value="1"/>
</dbReference>
<dbReference type="SMART" id="SM00094">
    <property type="entry name" value="TR_FER"/>
    <property type="match status" value="1"/>
</dbReference>
<dbReference type="Pfam" id="PF00405">
    <property type="entry name" value="Transferrin"/>
    <property type="match status" value="2"/>
</dbReference>
<dbReference type="InterPro" id="IPR001156">
    <property type="entry name" value="Transferrin-like_dom"/>
</dbReference>